<dbReference type="AlphaFoldDB" id="A0A3N4KJZ9"/>
<evidence type="ECO:0000256" key="4">
    <source>
        <dbReference type="PROSITE-ProRule" id="PRU00330"/>
    </source>
</evidence>
<dbReference type="SMART" id="SM00182">
    <property type="entry name" value="CULLIN"/>
    <property type="match status" value="1"/>
</dbReference>
<protein>
    <submittedName>
        <fullName evidence="7">Cullin-domain-containing protein</fullName>
    </submittedName>
</protein>
<dbReference type="Gene3D" id="1.20.1310.10">
    <property type="entry name" value="Cullin Repeats"/>
    <property type="match status" value="4"/>
</dbReference>
<dbReference type="Gene3D" id="3.30.230.130">
    <property type="entry name" value="Cullin, Chain C, Domain 2"/>
    <property type="match status" value="1"/>
</dbReference>
<dbReference type="InterPro" id="IPR036317">
    <property type="entry name" value="Cullin_homology_sf"/>
</dbReference>
<dbReference type="Gene3D" id="1.10.10.10">
    <property type="entry name" value="Winged helix-like DNA-binding domain superfamily/Winged helix DNA-binding domain"/>
    <property type="match status" value="1"/>
</dbReference>
<dbReference type="SMART" id="SM00884">
    <property type="entry name" value="Cullin_Nedd8"/>
    <property type="match status" value="1"/>
</dbReference>
<dbReference type="GO" id="GO:0031625">
    <property type="term" value="F:ubiquitin protein ligase binding"/>
    <property type="evidence" value="ECO:0007669"/>
    <property type="project" value="InterPro"/>
</dbReference>
<dbReference type="Pfam" id="PF00888">
    <property type="entry name" value="Cullin"/>
    <property type="match status" value="1"/>
</dbReference>
<evidence type="ECO:0000256" key="1">
    <source>
        <dbReference type="ARBA" id="ARBA00006019"/>
    </source>
</evidence>
<dbReference type="Pfam" id="PF26557">
    <property type="entry name" value="Cullin_AB"/>
    <property type="match status" value="1"/>
</dbReference>
<evidence type="ECO:0000313" key="8">
    <source>
        <dbReference type="Proteomes" id="UP000277580"/>
    </source>
</evidence>
<sequence>MNRTRGKIRPPRRGLATDPVDFDEYWDTLAQSLREIHAKNASRLSFEELYRNAYKLVLKKHGEKLYANVKQLVVEHLKVVAVRDVRPLVPSAIVTGGAAFGTASSVEKRIGGDKFLDRLKVVWEDHQLCMGMMKDVLMYMDRVFCADHKIPSIYVTCMGLFRDHILRNPQYNIGKALNTVILDQIKMEREGDIINHATIRSCVYMLEALYENEDENENEKIYLTSFEGEFLAASGEFYKQEGVRLLRECDAATYLRKTDKRLSEEYSRSHDTLSTLSEPKIRAVVERELITNNIKEVMDMDTGLRFMLDNDRFEDLKLVYKLVARVDPEKQALKNMMCKRLVELGREINKNANPSTALAVAPAAVPAENGDSAKNSGAAAANEDKAANNLTVIAIRWVDEVIALKDKYEKVWTRSFDEDKGIQASMTGAFREFINLFQRSPEYMSLFIDDNLRKGLKGKSEAEVDAVLDKAITLFRYINDKDVFERYYKKHLSRRLLMNRSVSQDAEKQMIGKLKMEVGVAFTNKLEGMFKDMNISDEMTSEFKKMLQNKEGSDEGKKIDLTVNVLTSTFWPMTSMGADGMQTCSFPKELEALKDSFTTYYLGRHSGRKLSWQANMGNADLKTSFKGVKKELNVSTYAMVVLLAFNNIPAGESISFEDLTTITSIPQAELIRTLQSLAVVPKTRILRKNPATKDVRPTDTFAINELFTSKFTRIKVGMVSANRAETEKERKDTSEKVDETRAHQIEAAVVRIMKQRKVLSHAELVSEVISQLKGRFNPDVAMIKKRIESLMEREYLARIDGERHTYKYLA</sequence>
<name>A0A3N4KJZ9_9PEZI</name>
<comment type="similarity">
    <text evidence="1 4 5">Belongs to the cullin family.</text>
</comment>
<dbReference type="PANTHER" id="PTHR11932">
    <property type="entry name" value="CULLIN"/>
    <property type="match status" value="1"/>
</dbReference>
<evidence type="ECO:0000256" key="5">
    <source>
        <dbReference type="RuleBase" id="RU003829"/>
    </source>
</evidence>
<keyword evidence="3" id="KW-0832">Ubl conjugation</keyword>
<dbReference type="PROSITE" id="PS50069">
    <property type="entry name" value="CULLIN_2"/>
    <property type="match status" value="1"/>
</dbReference>
<dbReference type="InParanoid" id="A0A3N4KJZ9"/>
<dbReference type="Pfam" id="PF10557">
    <property type="entry name" value="Cullin_Nedd8"/>
    <property type="match status" value="1"/>
</dbReference>
<dbReference type="FunCoup" id="A0A3N4KJZ9">
    <property type="interactions" value="796"/>
</dbReference>
<dbReference type="FunFam" id="1.20.1310.10:FF:000061">
    <property type="entry name" value="Related to cullulin 3"/>
    <property type="match status" value="1"/>
</dbReference>
<evidence type="ECO:0000256" key="2">
    <source>
        <dbReference type="ARBA" id="ARBA00022499"/>
    </source>
</evidence>
<dbReference type="InterPro" id="IPR036390">
    <property type="entry name" value="WH_DNA-bd_sf"/>
</dbReference>
<dbReference type="InterPro" id="IPR019559">
    <property type="entry name" value="Cullin_neddylation_domain"/>
</dbReference>
<dbReference type="SUPFAM" id="SSF75632">
    <property type="entry name" value="Cullin homology domain"/>
    <property type="match status" value="1"/>
</dbReference>
<proteinExistence type="inferred from homology"/>
<dbReference type="InterPro" id="IPR059120">
    <property type="entry name" value="Cullin-like_AB"/>
</dbReference>
<dbReference type="SUPFAM" id="SSF46785">
    <property type="entry name" value="Winged helix' DNA-binding domain"/>
    <property type="match status" value="1"/>
</dbReference>
<reference evidence="7 8" key="1">
    <citation type="journal article" date="2018" name="Nat. Ecol. Evol.">
        <title>Pezizomycetes genomes reveal the molecular basis of ectomycorrhizal truffle lifestyle.</title>
        <authorList>
            <person name="Murat C."/>
            <person name="Payen T."/>
            <person name="Noel B."/>
            <person name="Kuo A."/>
            <person name="Morin E."/>
            <person name="Chen J."/>
            <person name="Kohler A."/>
            <person name="Krizsan K."/>
            <person name="Balestrini R."/>
            <person name="Da Silva C."/>
            <person name="Montanini B."/>
            <person name="Hainaut M."/>
            <person name="Levati E."/>
            <person name="Barry K.W."/>
            <person name="Belfiori B."/>
            <person name="Cichocki N."/>
            <person name="Clum A."/>
            <person name="Dockter R.B."/>
            <person name="Fauchery L."/>
            <person name="Guy J."/>
            <person name="Iotti M."/>
            <person name="Le Tacon F."/>
            <person name="Lindquist E.A."/>
            <person name="Lipzen A."/>
            <person name="Malagnac F."/>
            <person name="Mello A."/>
            <person name="Molinier V."/>
            <person name="Miyauchi S."/>
            <person name="Poulain J."/>
            <person name="Riccioni C."/>
            <person name="Rubini A."/>
            <person name="Sitrit Y."/>
            <person name="Splivallo R."/>
            <person name="Traeger S."/>
            <person name="Wang M."/>
            <person name="Zifcakova L."/>
            <person name="Wipf D."/>
            <person name="Zambonelli A."/>
            <person name="Paolocci F."/>
            <person name="Nowrousian M."/>
            <person name="Ottonello S."/>
            <person name="Baldrian P."/>
            <person name="Spatafora J.W."/>
            <person name="Henrissat B."/>
            <person name="Nagy L.G."/>
            <person name="Aury J.M."/>
            <person name="Wincker P."/>
            <person name="Grigoriev I.V."/>
            <person name="Bonfante P."/>
            <person name="Martin F.M."/>
        </authorList>
    </citation>
    <scope>NUCLEOTIDE SEQUENCE [LARGE SCALE GENOMIC DNA]</scope>
    <source>
        <strain evidence="7 8">CCBAS932</strain>
    </source>
</reference>
<dbReference type="GO" id="GO:0006511">
    <property type="term" value="P:ubiquitin-dependent protein catabolic process"/>
    <property type="evidence" value="ECO:0007669"/>
    <property type="project" value="InterPro"/>
</dbReference>
<dbReference type="InterPro" id="IPR001373">
    <property type="entry name" value="Cullin_N"/>
</dbReference>
<organism evidence="7 8">
    <name type="scientific">Morchella conica CCBAS932</name>
    <dbReference type="NCBI Taxonomy" id="1392247"/>
    <lineage>
        <taxon>Eukaryota</taxon>
        <taxon>Fungi</taxon>
        <taxon>Dikarya</taxon>
        <taxon>Ascomycota</taxon>
        <taxon>Pezizomycotina</taxon>
        <taxon>Pezizomycetes</taxon>
        <taxon>Pezizales</taxon>
        <taxon>Morchellaceae</taxon>
        <taxon>Morchella</taxon>
    </lineage>
</organism>
<dbReference type="InterPro" id="IPR045093">
    <property type="entry name" value="Cullin"/>
</dbReference>
<evidence type="ECO:0000259" key="6">
    <source>
        <dbReference type="PROSITE" id="PS50069"/>
    </source>
</evidence>
<dbReference type="FunFam" id="1.20.1310.10:FF:000002">
    <property type="entry name" value="cullin-3 isoform X1"/>
    <property type="match status" value="1"/>
</dbReference>
<dbReference type="OrthoDB" id="27073at2759"/>
<keyword evidence="2" id="KW-1017">Isopeptide bond</keyword>
<dbReference type="EMBL" id="ML119160">
    <property type="protein sequence ID" value="RPB08641.1"/>
    <property type="molecule type" value="Genomic_DNA"/>
</dbReference>
<dbReference type="FunFam" id="1.20.1310.10:FF:000001">
    <property type="entry name" value="Cullin 3"/>
    <property type="match status" value="1"/>
</dbReference>
<feature type="domain" description="Cullin family profile" evidence="6">
    <location>
        <begin position="439"/>
        <end position="678"/>
    </location>
</feature>
<dbReference type="InterPro" id="IPR036388">
    <property type="entry name" value="WH-like_DNA-bd_sf"/>
</dbReference>
<evidence type="ECO:0000313" key="7">
    <source>
        <dbReference type="EMBL" id="RPB08641.1"/>
    </source>
</evidence>
<dbReference type="STRING" id="1392247.A0A3N4KJZ9"/>
<dbReference type="Proteomes" id="UP000277580">
    <property type="component" value="Unassembled WGS sequence"/>
</dbReference>
<accession>A0A3N4KJZ9</accession>
<evidence type="ECO:0000256" key="3">
    <source>
        <dbReference type="ARBA" id="ARBA00022843"/>
    </source>
</evidence>
<keyword evidence="8" id="KW-1185">Reference proteome</keyword>
<dbReference type="FunFam" id="1.10.10.10:FF:000014">
    <property type="entry name" value="Cullin 1"/>
    <property type="match status" value="1"/>
</dbReference>
<dbReference type="InterPro" id="IPR016158">
    <property type="entry name" value="Cullin_homology"/>
</dbReference>
<dbReference type="SUPFAM" id="SSF74788">
    <property type="entry name" value="Cullin repeat-like"/>
    <property type="match status" value="1"/>
</dbReference>
<dbReference type="FunFam" id="1.20.1310.10:FF:000036">
    <property type="entry name" value="SCF ubiquitin ligase subunit CulC, putative"/>
    <property type="match status" value="1"/>
</dbReference>
<dbReference type="InterPro" id="IPR016159">
    <property type="entry name" value="Cullin_repeat-like_dom_sf"/>
</dbReference>
<gene>
    <name evidence="7" type="ORF">P167DRAFT_539048</name>
</gene>